<organism evidence="4 5">
    <name type="scientific">Nonomuraea recticatena</name>
    <dbReference type="NCBI Taxonomy" id="46178"/>
    <lineage>
        <taxon>Bacteria</taxon>
        <taxon>Bacillati</taxon>
        <taxon>Actinomycetota</taxon>
        <taxon>Actinomycetes</taxon>
        <taxon>Streptosporangiales</taxon>
        <taxon>Streptosporangiaceae</taxon>
        <taxon>Nonomuraea</taxon>
    </lineage>
</organism>
<dbReference type="InterPro" id="IPR036890">
    <property type="entry name" value="HATPase_C_sf"/>
</dbReference>
<feature type="compositionally biased region" description="Polar residues" evidence="2">
    <location>
        <begin position="134"/>
        <end position="154"/>
    </location>
</feature>
<dbReference type="InterPro" id="IPR003594">
    <property type="entry name" value="HATPase_dom"/>
</dbReference>
<dbReference type="PANTHER" id="PTHR35526:SF3">
    <property type="entry name" value="ANTI-SIGMA-F FACTOR RSBW"/>
    <property type="match status" value="1"/>
</dbReference>
<keyword evidence="1" id="KW-0808">Transferase</keyword>
<evidence type="ECO:0000259" key="3">
    <source>
        <dbReference type="Pfam" id="PF13581"/>
    </source>
</evidence>
<dbReference type="CDD" id="cd16936">
    <property type="entry name" value="HATPase_RsbW-like"/>
    <property type="match status" value="1"/>
</dbReference>
<keyword evidence="5" id="KW-1185">Reference proteome</keyword>
<feature type="domain" description="Histidine kinase/HSP90-like ATPase" evidence="3">
    <location>
        <begin position="14"/>
        <end position="126"/>
    </location>
</feature>
<name>A0ABN3TES5_9ACTN</name>
<feature type="region of interest" description="Disordered" evidence="2">
    <location>
        <begin position="128"/>
        <end position="154"/>
    </location>
</feature>
<protein>
    <recommendedName>
        <fullName evidence="3">Histidine kinase/HSP90-like ATPase domain-containing protein</fullName>
    </recommendedName>
</protein>
<reference evidence="4 5" key="1">
    <citation type="journal article" date="2019" name="Int. J. Syst. Evol. Microbiol.">
        <title>The Global Catalogue of Microorganisms (GCM) 10K type strain sequencing project: providing services to taxonomists for standard genome sequencing and annotation.</title>
        <authorList>
            <consortium name="The Broad Institute Genomics Platform"/>
            <consortium name="The Broad Institute Genome Sequencing Center for Infectious Disease"/>
            <person name="Wu L."/>
            <person name="Ma J."/>
        </authorList>
    </citation>
    <scope>NUCLEOTIDE SEQUENCE [LARGE SCALE GENOMIC DNA]</scope>
    <source>
        <strain evidence="4 5">JCM 6835</strain>
    </source>
</reference>
<evidence type="ECO:0000313" key="4">
    <source>
        <dbReference type="EMBL" id="GAA2699048.1"/>
    </source>
</evidence>
<dbReference type="PANTHER" id="PTHR35526">
    <property type="entry name" value="ANTI-SIGMA-F FACTOR RSBW-RELATED"/>
    <property type="match status" value="1"/>
</dbReference>
<evidence type="ECO:0000313" key="5">
    <source>
        <dbReference type="Proteomes" id="UP001501666"/>
    </source>
</evidence>
<proteinExistence type="predicted"/>
<comment type="caution">
    <text evidence="4">The sequence shown here is derived from an EMBL/GenBank/DDBJ whole genome shotgun (WGS) entry which is preliminary data.</text>
</comment>
<dbReference type="RefSeq" id="WP_379506949.1">
    <property type="nucleotide sequence ID" value="NZ_JBHTEV010000002.1"/>
</dbReference>
<keyword evidence="1" id="KW-0418">Kinase</keyword>
<dbReference type="Pfam" id="PF13581">
    <property type="entry name" value="HATPase_c_2"/>
    <property type="match status" value="1"/>
</dbReference>
<gene>
    <name evidence="4" type="ORF">GCM10010412_095250</name>
</gene>
<dbReference type="Gene3D" id="3.30.565.10">
    <property type="entry name" value="Histidine kinase-like ATPase, C-terminal domain"/>
    <property type="match status" value="1"/>
</dbReference>
<sequence>MGDPMPLCCPITADLSVLRERVRRFAAAAGFSGSRLQDVVLAVNEAADNIVEHGGGGGTLLAYSYDGGIWVELIDPAGTLTAERFADHAAVQPSIAAPGYGSWIIAQLCDDVVIDQHDGGWRMRLRTSLHPPRSTAQPTQQTSCWVQRSSMAEG</sequence>
<accession>A0ABN3TES5</accession>
<dbReference type="Proteomes" id="UP001501666">
    <property type="component" value="Unassembled WGS sequence"/>
</dbReference>
<evidence type="ECO:0000256" key="2">
    <source>
        <dbReference type="SAM" id="MobiDB-lite"/>
    </source>
</evidence>
<dbReference type="InterPro" id="IPR050267">
    <property type="entry name" value="Anti-sigma-factor_SerPK"/>
</dbReference>
<keyword evidence="1" id="KW-0723">Serine/threonine-protein kinase</keyword>
<dbReference type="EMBL" id="BAAATE010000054">
    <property type="protein sequence ID" value="GAA2699048.1"/>
    <property type="molecule type" value="Genomic_DNA"/>
</dbReference>
<evidence type="ECO:0000256" key="1">
    <source>
        <dbReference type="ARBA" id="ARBA00022527"/>
    </source>
</evidence>